<gene>
    <name evidence="2" type="ORF">B5807_03722</name>
</gene>
<dbReference type="InParanoid" id="A0A1Y2M674"/>
<feature type="compositionally biased region" description="Polar residues" evidence="1">
    <location>
        <begin position="26"/>
        <end position="38"/>
    </location>
</feature>
<dbReference type="EMBL" id="KZ107840">
    <property type="protein sequence ID" value="OSS51580.1"/>
    <property type="molecule type" value="Genomic_DNA"/>
</dbReference>
<keyword evidence="3" id="KW-1185">Reference proteome</keyword>
<name>A0A1Y2M674_EPING</name>
<accession>A0A1Y2M674</accession>
<organism evidence="2 3">
    <name type="scientific">Epicoccum nigrum</name>
    <name type="common">Soil fungus</name>
    <name type="synonym">Epicoccum purpurascens</name>
    <dbReference type="NCBI Taxonomy" id="105696"/>
    <lineage>
        <taxon>Eukaryota</taxon>
        <taxon>Fungi</taxon>
        <taxon>Dikarya</taxon>
        <taxon>Ascomycota</taxon>
        <taxon>Pezizomycotina</taxon>
        <taxon>Dothideomycetes</taxon>
        <taxon>Pleosporomycetidae</taxon>
        <taxon>Pleosporales</taxon>
        <taxon>Pleosporineae</taxon>
        <taxon>Didymellaceae</taxon>
        <taxon>Epicoccum</taxon>
    </lineage>
</organism>
<evidence type="ECO:0000313" key="2">
    <source>
        <dbReference type="EMBL" id="OSS51580.1"/>
    </source>
</evidence>
<dbReference type="Proteomes" id="UP000193240">
    <property type="component" value="Unassembled WGS sequence"/>
</dbReference>
<evidence type="ECO:0000313" key="3">
    <source>
        <dbReference type="Proteomes" id="UP000193240"/>
    </source>
</evidence>
<feature type="region of interest" description="Disordered" evidence="1">
    <location>
        <begin position="1"/>
        <end position="65"/>
    </location>
</feature>
<dbReference type="AlphaFoldDB" id="A0A1Y2M674"/>
<evidence type="ECO:0000256" key="1">
    <source>
        <dbReference type="SAM" id="MobiDB-lite"/>
    </source>
</evidence>
<protein>
    <submittedName>
        <fullName evidence="2">Uncharacterized protein</fullName>
    </submittedName>
</protein>
<proteinExistence type="predicted"/>
<reference evidence="2 3" key="1">
    <citation type="journal article" date="2017" name="Genome Announc.">
        <title>Genome sequence of the saprophytic ascomycete Epicoccum nigrum ICMP 19927 strain isolated from New Zealand.</title>
        <authorList>
            <person name="Fokin M."/>
            <person name="Fleetwood D."/>
            <person name="Weir B.S."/>
            <person name="Villas-Boas S.G."/>
        </authorList>
    </citation>
    <scope>NUCLEOTIDE SEQUENCE [LARGE SCALE GENOMIC DNA]</scope>
    <source>
        <strain evidence="2 3">ICMP 19927</strain>
    </source>
</reference>
<sequence length="131" mass="14496">MEFLRELDSDSDLPTALRLETHQSEPIRTNPNRPSRATQLLPFKSKDSAVPTQSDIESQPEPHWKSRVDLLSLPNELNMEDANVGGNNGDFDLAARHDSRMVVSAASLTQLPALLLDPAHLSAVPRNGCRF</sequence>